<reference evidence="2" key="1">
    <citation type="submission" date="2021-03" db="EMBL/GenBank/DDBJ databases">
        <title>Alkalibacter marinus sp. nov., isolated from tidal flat sediment.</title>
        <authorList>
            <person name="Namirimu T."/>
            <person name="Yang J.-A."/>
            <person name="Yang S.-H."/>
            <person name="Kim Y.-J."/>
            <person name="Kwon K.K."/>
        </authorList>
    </citation>
    <scope>NUCLEOTIDE SEQUENCE</scope>
    <source>
        <strain evidence="2">ES005</strain>
    </source>
</reference>
<name>A0A974XMR3_9FIRM</name>
<keyword evidence="1" id="KW-0472">Membrane</keyword>
<organism evidence="2 3">
    <name type="scientific">Alkalibacter rhizosphaerae</name>
    <dbReference type="NCBI Taxonomy" id="2815577"/>
    <lineage>
        <taxon>Bacteria</taxon>
        <taxon>Bacillati</taxon>
        <taxon>Bacillota</taxon>
        <taxon>Clostridia</taxon>
        <taxon>Eubacteriales</taxon>
        <taxon>Eubacteriaceae</taxon>
        <taxon>Alkalibacter</taxon>
    </lineage>
</organism>
<dbReference type="Pfam" id="PF04298">
    <property type="entry name" value="Zn_peptidase_2"/>
    <property type="match status" value="1"/>
</dbReference>
<sequence>MYFPFIFDITMLILVPGLIFAAYAQGKVSSTYNRYLRVPNTRGLTGAQTARHILDRNGMTQVNIELVGGKLTDHYDPRKRVLRLSNEVFNGRSVAAVGIAAHEVGHAIQHQQAYGPLKIRNAIVPVVNLASKAAWVLFFIGFFFQVTGFMDLGILFFSGSVIFNLVTLPVEFNASRRAVVQLADNGLVLSDERVGVKKVLDAAALTYVAALLMSFLQLIRLIALRGSRD</sequence>
<evidence type="ECO:0000313" key="2">
    <source>
        <dbReference type="EMBL" id="QSX08746.1"/>
    </source>
</evidence>
<accession>A0A974XMR3</accession>
<evidence type="ECO:0000256" key="1">
    <source>
        <dbReference type="SAM" id="Phobius"/>
    </source>
</evidence>
<keyword evidence="1" id="KW-0812">Transmembrane</keyword>
<evidence type="ECO:0000313" key="3">
    <source>
        <dbReference type="Proteomes" id="UP000663499"/>
    </source>
</evidence>
<gene>
    <name evidence="2" type="ORF">J0B03_01245</name>
</gene>
<dbReference type="RefSeq" id="WP_207300087.1">
    <property type="nucleotide sequence ID" value="NZ_CP071444.1"/>
</dbReference>
<dbReference type="PANTHER" id="PTHR36434:SF1">
    <property type="entry name" value="MEMBRANE PROTEASE YUGP-RELATED"/>
    <property type="match status" value="1"/>
</dbReference>
<protein>
    <submittedName>
        <fullName evidence="2">Zinc metallopeptidase</fullName>
    </submittedName>
</protein>
<feature type="transmembrane region" description="Helical" evidence="1">
    <location>
        <begin position="6"/>
        <end position="24"/>
    </location>
</feature>
<dbReference type="EMBL" id="CP071444">
    <property type="protein sequence ID" value="QSX08746.1"/>
    <property type="molecule type" value="Genomic_DNA"/>
</dbReference>
<dbReference type="PANTHER" id="PTHR36434">
    <property type="entry name" value="MEMBRANE PROTEASE YUGP-RELATED"/>
    <property type="match status" value="1"/>
</dbReference>
<dbReference type="InterPro" id="IPR007395">
    <property type="entry name" value="Zn_peptidase_2"/>
</dbReference>
<feature type="transmembrane region" description="Helical" evidence="1">
    <location>
        <begin position="135"/>
        <end position="163"/>
    </location>
</feature>
<keyword evidence="1" id="KW-1133">Transmembrane helix</keyword>
<dbReference type="KEGG" id="alka:J0B03_01245"/>
<dbReference type="Proteomes" id="UP000663499">
    <property type="component" value="Chromosome"/>
</dbReference>
<feature type="transmembrane region" description="Helical" evidence="1">
    <location>
        <begin position="204"/>
        <end position="223"/>
    </location>
</feature>
<proteinExistence type="predicted"/>
<keyword evidence="3" id="KW-1185">Reference proteome</keyword>
<dbReference type="AlphaFoldDB" id="A0A974XMR3"/>